<feature type="compositionally biased region" description="Low complexity" evidence="5">
    <location>
        <begin position="385"/>
        <end position="404"/>
    </location>
</feature>
<dbReference type="InterPro" id="IPR000719">
    <property type="entry name" value="Prot_kinase_dom"/>
</dbReference>
<comment type="caution">
    <text evidence="8">The sequence shown here is derived from an EMBL/GenBank/DDBJ whole genome shotgun (WGS) entry which is preliminary data.</text>
</comment>
<dbReference type="Pfam" id="PF08305">
    <property type="entry name" value="NPCBM"/>
    <property type="match status" value="1"/>
</dbReference>
<dbReference type="PANTHER" id="PTHR24346:SF30">
    <property type="entry name" value="MATERNAL EMBRYONIC LEUCINE ZIPPER KINASE"/>
    <property type="match status" value="1"/>
</dbReference>
<dbReference type="Proteomes" id="UP000749040">
    <property type="component" value="Unassembled WGS sequence"/>
</dbReference>
<dbReference type="PROSITE" id="PS00109">
    <property type="entry name" value="PROTEIN_KINASE_TYR"/>
    <property type="match status" value="1"/>
</dbReference>
<proteinExistence type="predicted"/>
<feature type="region of interest" description="Disordered" evidence="5">
    <location>
        <begin position="546"/>
        <end position="615"/>
    </location>
</feature>
<dbReference type="PROSITE" id="PS50011">
    <property type="entry name" value="PROTEIN_KINASE_DOM"/>
    <property type="match status" value="1"/>
</dbReference>
<evidence type="ECO:0000259" key="7">
    <source>
        <dbReference type="PROSITE" id="PS50011"/>
    </source>
</evidence>
<evidence type="ECO:0000256" key="4">
    <source>
        <dbReference type="ARBA" id="ARBA00023170"/>
    </source>
</evidence>
<feature type="compositionally biased region" description="Low complexity" evidence="5">
    <location>
        <begin position="484"/>
        <end position="498"/>
    </location>
</feature>
<dbReference type="Pfam" id="PF00069">
    <property type="entry name" value="Pkinase"/>
    <property type="match status" value="1"/>
</dbReference>
<dbReference type="InterPro" id="IPR038637">
    <property type="entry name" value="NPCBM_sf"/>
</dbReference>
<dbReference type="Gene3D" id="1.10.510.10">
    <property type="entry name" value="Transferase(Phosphotransferase) domain 1"/>
    <property type="match status" value="1"/>
</dbReference>
<evidence type="ECO:0000313" key="9">
    <source>
        <dbReference type="Proteomes" id="UP000749040"/>
    </source>
</evidence>
<evidence type="ECO:0000256" key="6">
    <source>
        <dbReference type="SAM" id="Phobius"/>
    </source>
</evidence>
<feature type="compositionally biased region" description="Pro residues" evidence="5">
    <location>
        <begin position="405"/>
        <end position="417"/>
    </location>
</feature>
<sequence>MADTGLYIGPDNAPDRYRLLRSIGRGGEAVLYLAELELSGATEPVVVKMLDARQTLSQEMFTRISEKWREQAELLRFVHRLGVVGMREHFEGPSAHPAGGAPHGVDTGPGRALYLVMNHVEGLDLRDWRAERTLDTPAERREAVRCLEQLADVLDWLHSGAGTPSGRTVVHGDLSPGNVMIDANGQATLVDFGLSKLTADHQTAEVWFTPGFAAPEVFEGKRTPASDRYAFGAIAYFLLSGASPATMPETLRAALLDLPELAPLDPDKAARIAAIVATDPANRPDSLAAWVKELRPAVISTTTRPPLPIGKPTPAPPSTPPAPLTPPPPAHAPGAVAPTTADPVVPAVPSAPPTPALPPATPPAPVHAPVHTPPPAYAPAPPARVPAARPVPAEAAAPAAEPAAEPVPVPEPPPVPRPRTEAKAVAEPPAAQASAPAPAPTATPTPTPAPAPAPDREEAADHDPESAPAAHEPPSAPLPDRTKPTLPLGSGGLPPAAGSPGGGGSGDGTPRRRSRKPQVIGALVVAVLLVAGGVAAGVALSGNGDGHDTAGGSHPSAPASGPSAVTSTTPAAPLTPDDTATATDSQSPGATPTMSAGQREMLGSETPADDNSSLTTQNAEVNGKQYYDALVTEDCYGGYAEYNLGRQWSTFSVTAGVDDSGKNLPVEFTILADGNQLFHQQVTLGNPVQKTFDVSGALRLRVEWAVNDNGDGCATGVLGDPTLVH</sequence>
<comment type="subcellular location">
    <subcellularLocation>
        <location evidence="1">Membrane</location>
        <topology evidence="1">Single-pass type I membrane protein</topology>
    </subcellularLocation>
</comment>
<feature type="compositionally biased region" description="Pro residues" evidence="5">
    <location>
        <begin position="437"/>
        <end position="453"/>
    </location>
</feature>
<dbReference type="SMART" id="SM00776">
    <property type="entry name" value="NPCBM"/>
    <property type="match status" value="1"/>
</dbReference>
<keyword evidence="6" id="KW-0472">Membrane</keyword>
<feature type="compositionally biased region" description="Low complexity" evidence="5">
    <location>
        <begin position="550"/>
        <end position="588"/>
    </location>
</feature>
<feature type="compositionally biased region" description="Low complexity" evidence="5">
    <location>
        <begin position="425"/>
        <end position="436"/>
    </location>
</feature>
<dbReference type="InterPro" id="IPR008266">
    <property type="entry name" value="Tyr_kinase_AS"/>
</dbReference>
<feature type="compositionally biased region" description="Pro residues" evidence="5">
    <location>
        <begin position="349"/>
        <end position="384"/>
    </location>
</feature>
<dbReference type="SUPFAM" id="SSF49785">
    <property type="entry name" value="Galactose-binding domain-like"/>
    <property type="match status" value="1"/>
</dbReference>
<dbReference type="Gene3D" id="2.60.120.1060">
    <property type="entry name" value="NPCBM/NEW2 domain"/>
    <property type="match status" value="1"/>
</dbReference>
<feature type="region of interest" description="Disordered" evidence="5">
    <location>
        <begin position="301"/>
        <end position="516"/>
    </location>
</feature>
<dbReference type="InterPro" id="IPR013222">
    <property type="entry name" value="Glyco_hyd_98_carb-bd"/>
</dbReference>
<keyword evidence="6" id="KW-0812">Transmembrane</keyword>
<dbReference type="RefSeq" id="WP_205355692.1">
    <property type="nucleotide sequence ID" value="NZ_JADKYB010000002.1"/>
</dbReference>
<keyword evidence="4" id="KW-0675">Receptor</keyword>
<evidence type="ECO:0000256" key="5">
    <source>
        <dbReference type="SAM" id="MobiDB-lite"/>
    </source>
</evidence>
<reference evidence="8 9" key="1">
    <citation type="submission" date="2021-01" db="EMBL/GenBank/DDBJ databases">
        <title>Streptomyces acididurans sp. nov., isolated from a peat swamp forest soil.</title>
        <authorList>
            <person name="Chantavorakit T."/>
            <person name="Duangmal K."/>
        </authorList>
    </citation>
    <scope>NUCLEOTIDE SEQUENCE [LARGE SCALE GENOMIC DNA]</scope>
    <source>
        <strain evidence="8 9">KK5PA1</strain>
    </source>
</reference>
<dbReference type="EMBL" id="JADKYB010000002">
    <property type="protein sequence ID" value="MBM9503843.1"/>
    <property type="molecule type" value="Genomic_DNA"/>
</dbReference>
<keyword evidence="8" id="KW-0808">Transferase</keyword>
<evidence type="ECO:0000313" key="8">
    <source>
        <dbReference type="EMBL" id="MBM9503843.1"/>
    </source>
</evidence>
<dbReference type="PANTHER" id="PTHR24346">
    <property type="entry name" value="MAP/MICROTUBULE AFFINITY-REGULATING KINASE"/>
    <property type="match status" value="1"/>
</dbReference>
<dbReference type="InterPro" id="IPR011009">
    <property type="entry name" value="Kinase-like_dom_sf"/>
</dbReference>
<dbReference type="SUPFAM" id="SSF56112">
    <property type="entry name" value="Protein kinase-like (PK-like)"/>
    <property type="match status" value="1"/>
</dbReference>
<evidence type="ECO:0000256" key="1">
    <source>
        <dbReference type="ARBA" id="ARBA00004479"/>
    </source>
</evidence>
<organism evidence="8 9">
    <name type="scientific">Actinacidiphila acididurans</name>
    <dbReference type="NCBI Taxonomy" id="2784346"/>
    <lineage>
        <taxon>Bacteria</taxon>
        <taxon>Bacillati</taxon>
        <taxon>Actinomycetota</taxon>
        <taxon>Actinomycetes</taxon>
        <taxon>Kitasatosporales</taxon>
        <taxon>Streptomycetaceae</taxon>
        <taxon>Actinacidiphila</taxon>
    </lineage>
</organism>
<dbReference type="GO" id="GO:0016301">
    <property type="term" value="F:kinase activity"/>
    <property type="evidence" value="ECO:0007669"/>
    <property type="project" value="UniProtKB-KW"/>
</dbReference>
<evidence type="ECO:0000256" key="2">
    <source>
        <dbReference type="ARBA" id="ARBA00022741"/>
    </source>
</evidence>
<gene>
    <name evidence="8" type="ORF">ITX44_04695</name>
</gene>
<keyword evidence="2" id="KW-0547">Nucleotide-binding</keyword>
<protein>
    <submittedName>
        <fullName evidence="8">Protein kinase</fullName>
    </submittedName>
</protein>
<feature type="transmembrane region" description="Helical" evidence="6">
    <location>
        <begin position="519"/>
        <end position="540"/>
    </location>
</feature>
<evidence type="ECO:0000256" key="3">
    <source>
        <dbReference type="ARBA" id="ARBA00022840"/>
    </source>
</evidence>
<keyword evidence="3" id="KW-0067">ATP-binding</keyword>
<dbReference type="CDD" id="cd14014">
    <property type="entry name" value="STKc_PknB_like"/>
    <property type="match status" value="1"/>
</dbReference>
<dbReference type="InterPro" id="IPR008979">
    <property type="entry name" value="Galactose-bd-like_sf"/>
</dbReference>
<feature type="compositionally biased region" description="Pro residues" evidence="5">
    <location>
        <begin position="305"/>
        <end position="331"/>
    </location>
</feature>
<keyword evidence="8" id="KW-0418">Kinase</keyword>
<feature type="domain" description="Protein kinase" evidence="7">
    <location>
        <begin position="17"/>
        <end position="298"/>
    </location>
</feature>
<keyword evidence="9" id="KW-1185">Reference proteome</keyword>
<keyword evidence="6" id="KW-1133">Transmembrane helix</keyword>
<feature type="compositionally biased region" description="Basic and acidic residues" evidence="5">
    <location>
        <begin position="454"/>
        <end position="465"/>
    </location>
</feature>
<accession>A0ABS2TPG5</accession>
<name>A0ABS2TPG5_9ACTN</name>
<feature type="compositionally biased region" description="Low complexity" evidence="5">
    <location>
        <begin position="332"/>
        <end position="348"/>
    </location>
</feature>